<keyword evidence="7" id="KW-0808">Transferase</keyword>
<dbReference type="Gene3D" id="2.60.120.260">
    <property type="entry name" value="Galactose-binding domain-like"/>
    <property type="match status" value="1"/>
</dbReference>
<evidence type="ECO:0000259" key="14">
    <source>
        <dbReference type="PROSITE" id="PS50255"/>
    </source>
</evidence>
<keyword evidence="5" id="KW-0963">Cytoplasm</keyword>
<dbReference type="InterPro" id="IPR004939">
    <property type="entry name" value="APC_su10/DOC_dom"/>
</dbReference>
<feature type="repeat" description="RCC1" evidence="11">
    <location>
        <begin position="3305"/>
        <end position="3357"/>
    </location>
</feature>
<dbReference type="PROSITE" id="PS50237">
    <property type="entry name" value="HECT"/>
    <property type="match status" value="1"/>
</dbReference>
<evidence type="ECO:0000256" key="2">
    <source>
        <dbReference type="ARBA" id="ARBA00004496"/>
    </source>
</evidence>
<evidence type="ECO:0000256" key="5">
    <source>
        <dbReference type="ARBA" id="ARBA00022490"/>
    </source>
</evidence>
<feature type="repeat" description="RCC1" evidence="11">
    <location>
        <begin position="2297"/>
        <end position="2348"/>
    </location>
</feature>
<protein>
    <recommendedName>
        <fullName evidence="4">HECT-type E3 ubiquitin transferase</fullName>
        <ecNumber evidence="4">2.3.2.26</ecNumber>
    </recommendedName>
</protein>
<keyword evidence="6" id="KW-0597">Phosphoprotein</keyword>
<feature type="repeat" description="RCC1" evidence="11">
    <location>
        <begin position="2139"/>
        <end position="2190"/>
    </location>
</feature>
<dbReference type="UniPathway" id="UPA00143"/>
<evidence type="ECO:0000313" key="18">
    <source>
        <dbReference type="Proteomes" id="UP000192247"/>
    </source>
</evidence>
<dbReference type="EMBL" id="MNPL01005336">
    <property type="protein sequence ID" value="OQR76084.1"/>
    <property type="molecule type" value="Genomic_DNA"/>
</dbReference>
<feature type="repeat" description="RCC1" evidence="11">
    <location>
        <begin position="2191"/>
        <end position="2242"/>
    </location>
</feature>
<evidence type="ECO:0000256" key="4">
    <source>
        <dbReference type="ARBA" id="ARBA00012485"/>
    </source>
</evidence>
<dbReference type="SMART" id="SM01117">
    <property type="entry name" value="Cyt-b5"/>
    <property type="match status" value="1"/>
</dbReference>
<dbReference type="SUPFAM" id="SSF63748">
    <property type="entry name" value="Tudor/PWWP/MBT"/>
    <property type="match status" value="1"/>
</dbReference>
<dbReference type="SUPFAM" id="SSF56204">
    <property type="entry name" value="Hect, E3 ligase catalytic domain"/>
    <property type="match status" value="1"/>
</dbReference>
<keyword evidence="18" id="KW-1185">Reference proteome</keyword>
<accession>A0A1V9XRG3</accession>
<evidence type="ECO:0000256" key="11">
    <source>
        <dbReference type="PROSITE-ProRule" id="PRU00235"/>
    </source>
</evidence>
<evidence type="ECO:0000256" key="8">
    <source>
        <dbReference type="ARBA" id="ARBA00022737"/>
    </source>
</evidence>
<dbReference type="Pfam" id="PF00173">
    <property type="entry name" value="Cyt-b5"/>
    <property type="match status" value="1"/>
</dbReference>
<dbReference type="PROSITE" id="PS50012">
    <property type="entry name" value="RCC1_3"/>
    <property type="match status" value="13"/>
</dbReference>
<dbReference type="GO" id="GO:0009966">
    <property type="term" value="P:regulation of signal transduction"/>
    <property type="evidence" value="ECO:0007669"/>
    <property type="project" value="UniProtKB-ARBA"/>
</dbReference>
<dbReference type="SUPFAM" id="SSF159034">
    <property type="entry name" value="Mib/herc2 domain-like"/>
    <property type="match status" value="1"/>
</dbReference>
<evidence type="ECO:0000256" key="12">
    <source>
        <dbReference type="SAM" id="MobiDB-lite"/>
    </source>
</evidence>
<organism evidence="17 18">
    <name type="scientific">Tropilaelaps mercedesae</name>
    <dbReference type="NCBI Taxonomy" id="418985"/>
    <lineage>
        <taxon>Eukaryota</taxon>
        <taxon>Metazoa</taxon>
        <taxon>Ecdysozoa</taxon>
        <taxon>Arthropoda</taxon>
        <taxon>Chelicerata</taxon>
        <taxon>Arachnida</taxon>
        <taxon>Acari</taxon>
        <taxon>Parasitiformes</taxon>
        <taxon>Mesostigmata</taxon>
        <taxon>Gamasina</taxon>
        <taxon>Dermanyssoidea</taxon>
        <taxon>Laelapidae</taxon>
        <taxon>Tropilaelaps</taxon>
    </lineage>
</organism>
<dbReference type="FunCoup" id="A0A1V9XRG3">
    <property type="interactions" value="1200"/>
</dbReference>
<feature type="repeat" description="RCC1" evidence="11">
    <location>
        <begin position="3092"/>
        <end position="3146"/>
    </location>
</feature>
<feature type="domain" description="MIB/HERC2" evidence="16">
    <location>
        <begin position="1002"/>
        <end position="1075"/>
    </location>
</feature>
<dbReference type="InterPro" id="IPR000569">
    <property type="entry name" value="HECT_dom"/>
</dbReference>
<feature type="repeat" description="RCC1" evidence="11">
    <location>
        <begin position="3147"/>
        <end position="3198"/>
    </location>
</feature>
<feature type="repeat" description="RCC1" evidence="11">
    <location>
        <begin position="3040"/>
        <end position="3091"/>
    </location>
</feature>
<feature type="repeat" description="RCC1" evidence="11">
    <location>
        <begin position="3253"/>
        <end position="3304"/>
    </location>
</feature>
<feature type="repeat" description="RCC1" evidence="11">
    <location>
        <begin position="2085"/>
        <end position="2138"/>
    </location>
</feature>
<evidence type="ECO:0000256" key="3">
    <source>
        <dbReference type="ARBA" id="ARBA00004906"/>
    </source>
</evidence>
<evidence type="ECO:0000259" key="16">
    <source>
        <dbReference type="PROSITE" id="PS51416"/>
    </source>
</evidence>
<dbReference type="EC" id="2.3.2.26" evidence="4"/>
<feature type="repeat" description="RCC1" evidence="11">
    <location>
        <begin position="2349"/>
        <end position="2398"/>
    </location>
</feature>
<dbReference type="PROSITE" id="PS00626">
    <property type="entry name" value="RCC1_2"/>
    <property type="match status" value="1"/>
</dbReference>
<dbReference type="Pfam" id="PF25390">
    <property type="entry name" value="WD40_RLD"/>
    <property type="match status" value="2"/>
</dbReference>
<dbReference type="InParanoid" id="A0A1V9XRG3"/>
<evidence type="ECO:0000256" key="9">
    <source>
        <dbReference type="ARBA" id="ARBA00022786"/>
    </source>
</evidence>
<dbReference type="Gene3D" id="3.30.2160.10">
    <property type="entry name" value="Hect, E3 ligase catalytic domain"/>
    <property type="match status" value="1"/>
</dbReference>
<evidence type="ECO:0000259" key="15">
    <source>
        <dbReference type="PROSITE" id="PS51284"/>
    </source>
</evidence>
<reference evidence="17 18" key="1">
    <citation type="journal article" date="2017" name="Gigascience">
        <title>Draft genome of the honey bee ectoparasitic mite, Tropilaelaps mercedesae, is shaped by the parasitic life history.</title>
        <authorList>
            <person name="Dong X."/>
            <person name="Armstrong S.D."/>
            <person name="Xia D."/>
            <person name="Makepeace B.L."/>
            <person name="Darby A.C."/>
            <person name="Kadowaki T."/>
        </authorList>
    </citation>
    <scope>NUCLEOTIDE SEQUENCE [LARGE SCALE GENOMIC DNA]</scope>
    <source>
        <strain evidence="17">Wuxi-XJTLU</strain>
    </source>
</reference>
<dbReference type="Gene3D" id="2.130.10.30">
    <property type="entry name" value="Regulator of chromosome condensation 1/beta-lactamase-inhibitor protein II"/>
    <property type="match status" value="2"/>
</dbReference>
<dbReference type="GO" id="GO:0046872">
    <property type="term" value="F:metal ion binding"/>
    <property type="evidence" value="ECO:0007669"/>
    <property type="project" value="InterPro"/>
</dbReference>
<dbReference type="GO" id="GO:0005737">
    <property type="term" value="C:cytoplasm"/>
    <property type="evidence" value="ECO:0007669"/>
    <property type="project" value="UniProtKB-SubCell"/>
</dbReference>
<keyword evidence="8" id="KW-0677">Repeat</keyword>
<dbReference type="Gene3D" id="2.30.30.40">
    <property type="entry name" value="SH3 Domains"/>
    <property type="match status" value="1"/>
</dbReference>
<dbReference type="InterPro" id="IPR036400">
    <property type="entry name" value="Cyt_B5-like_heme/steroid_sf"/>
</dbReference>
<comment type="caution">
    <text evidence="17">The sequence shown here is derived from an EMBL/GenBank/DDBJ whole genome shotgun (WGS) entry which is preliminary data.</text>
</comment>
<sequence>MLVWSESSIPGEPQPLPFVLDLSLSSAEHLERILAVCGGAEEPEASLKQEEEAMCVAALHLLTLQLHTMHTHNVHVAGLEPGQSKVLSALKQRILALAGGTACCNESVRIAAEYCLALCWRVLLPSADERARTLSLLLPQRSNFLIGLLVESLMCDGALETFVYRAQLEHIAGAGEFTEQGCSMASEHLTESAQAEAQHKRPQLPLLYLVRQLLRSVSQSTLQQMDPSNLYEQQQQQQQQQSAMDPDQQTPAFEGMAIKFLLKFQRILFAELINMPETTNTVTDEVPDKQPAMALLVRYTKLLVAYCEQILEACHMCGSTLFRYMYTVHEIVASSNSVVGVLLPELVISCLALETRRHRCHETAELATLVAPLLDQLDAVNRRSPAASKEDADNLSWTGLNSLSCSAKERVSAASATDQAVPSYPQRLIRKSDLENVKREGTSVWIVIRGLVYDVGAFSAMSPPCGESAINALNGEDASKAFEARSHSPEARALLQSMAIGTLVDPDDDPVLACDIHSLGSPLADTEYALAYYLALNSKNSASIEADTEKSAVQYWRKSPLFLGGLYEQTFEEEKEEVRSCGSSNATSPTDENQPRQCVHSVTDLFLSSLIAHPDTTNIVTVKRFNCLWRVYAKQERLLLPPEFTSYHPIEELSRLLMAVLLKHTGETVNAMTALVAVHLGEPIWTFMKTIQQIKWSLIKTRQDTGGSYKEVCFPIAERARFLLGEVRPAIDAEPILAAPCTTLRSRWLWAFDKVRNIQQSPESEHTKSLLDWRALMQCVQEFVLQSDTQLTDLEQLRKLHFKENAVAVIQQAGLERMLQLFSKRDYLTSTKYALHCGWQDLLKISRASTTRCCPELTLICPKKRRQIRKTCSSLFEWCLQELRKLLVECIGIDGVYGPSSRQAATSKLVSLDSATGWSLTSPAVFTRCRLLICLLSYLLKGVTRHLDLFLSKNITAHLLTLLRLLGPDPSGSFATQNVSLSVVMEESVKKTAKVAISPILSGPELAAMMKIGTRVRRGADWKWGNQDGTPPGEGRVIGELGDDGWIRVQWATGMTNSYRMGKEGKYDLKLAESPEGPLPGQAGAQAASPSSPEPDSLSDEDADQPPQRPITMLHTSAVNLLRALPLAAAALPAHGHGRLAPHNIRALSKLLYNIIASGFTSQLQVTETGWLLEEQCVTWCNLSYVRACFENRAFSASLASAMWMRLILSVAGKFQPASLTSQIQALRLLEVAVPHWQCTADQRGWFVEKLLYIVGTCLTEACARDPTMQLKTVPGSAPKVRVCLTASHSSTVAEECIALLRKLSALPDWMATMTAFLANNLNVVVCSAEFNHIVFGEDFKLGLASFALLGQVDSRLRLGSLVEHIGMDENDEEVPTGTVCKIGIKGKIGVTARFERSTHSLTNLRMLPPPPFNLRKFVGGSSVNYRRMCSLLRTAITMTEIPAGSQPEAILPIQYMYSVLRSVSCLLSDQTTLRAVLGHDNLLESVLSAAIKPSPLRAAFSKQEIESAVLTTIQHLVGQMFAPANPIERSSSPEPTTSRSVRTRSAHSRPNSALLASANQPQLLEMGFSRKNIEQAVKALLAQQNDNATCLAVQGLAGASPSPESIVSWLLEHQEYLSENYSDQVEDCDSSSFEEHSSSSSLSGELGLCDTASGVPSAGSAYRRHFEFLDDDDYARYVRDCIRVGMVVRCCRAFEDIQEGDIGDVVGLDSDSLHDLNVQVNWQKRGGNSYWVRYINVELLEGGSEQLIKPGDLVRVKSTVTKPRYRWGLITHASIGIVVDIMGQKVIVDFHEQSSWAGLLHEIELASMSPGGQHRLGGRSKASSQGREGELFYQPTDCIKNLTVSSGTMTAHHLFEMNHDAWQSIGQQGRHWIRLEMNDNIAVEKLVMDVDPADASYMPSSVVVSAGQSLQNLKPLRDLHIGPTDTRVTLLEEQSKFYRFVEIGIKQCRSAGIDCKVRGLVVVGRHLHSSDDAASYPFLAQESELGSKTVSASTTTTTTAALGAAGSPEVSEGQECKVYVWGLNDKDQLGGLKGSKIKEPKYSEAISTLRPTDIAGGSKSLFIGRTYKAVSSIRSLFVTVSHDGKVYACGEGTNGRLGLGHSHNVASPKPLVELGAYFIKKVAVHSGGRHALALTTDGRVFSWGEGEDGKLGHGNKISYDHPKLIEALKCKRIRDIACGSSHSAAVTSNGELYTWGSGEYGRLGHGDNLTQFKPKQVAALSHERVVQVACGSRDAQTLALTERRWVWSWGDGDFGKLGRGGSDGSALPRNVDTLNSQYIVQVECGAQFSLALAKNGRVWTWGKGDYFRLGHGSDTHVRWPQLVEELADKVVIQVAVGALHCIAVTDRGEVYAWGDNDHGQQGNGNTSVNRKPALVKGVEGVTRVACGSSHSVAWYSADHTPQKLHDPILFPVVRDPLGETLLTREQPGAQETGPICTGFEEADAGHGGDAVPQIQSDRPSLSRVFLSLDSAQARMNALLHAIHALQILTAREIMLTSLVPHTQTTTIACQSSSAGAALAPGLSREPTPARVESSERILTRQASEEQAAATALSSLPSSTSLSSRVSAASILAAVTFSPTDEKDTVIDAQRSVADEFVSRLSADDARQLVDLLKLTLCGRAPFTAASGTTPREGCDVLTTALLALAAAHPAVKEMLLEVCVTEIEDVCVDYGSNHCLPQPVIQESPHPYKDDTVLTGHVKVPGADSLRVEFDQQCSTERRHDPLYITDWSGRIVANRSGREWSDWAAELVIPGNELRWRFCSDSSVNGWGWKFTVYPIVLTTQKTLHTELENVSDRAVISRPSIALVVSLLSSSNQVLLTNACKATVLRLGAALASCAQLNYLSSSQRMWVLEKLRELVTSTAGGQRLKVMAQSPTSPTQFALESVAPKEPLVGQSGTLALSLLLKHLPEMLLRQYEYEEPLVRAGKHLTHTQFFKVLVALACDLELDQVRATDGHRWSWFKRYCATSRVAHALIHRTELPAHFVEEVKRKLRDLFSDEAVEEGQGFESHTAFRQEQDEQLVLWVNRCPEEWVLSWGGTGVIYGWGHNHRGQLGGVEGAKVKTAIVCEALTALRPVQIVGGEQTLFALTGDGKIYATGYGAGGRLGVGGTESVSTPTPIDGPLTHIVVTQVAVNSGGKHCLALTATGDVYSWGEGDDGKLGHGSKAHCERPRIIEALRGKHIVMVACGGAHSAAISASGELYTWGKGRYGRLGHADSEDQLKPKKVEELAGHSVADVACGSGDAQTLCVTRDGIVWSWGDGDYGKLGRGGSDGCKQPQKIESLLNAGVIKVECGSQFSVALTASGVVYTWGKGDYHRLGHGSEEHVRRPQPVQGALQGKRVVQIAVGSLHCVAVTDQGDVYTWGDNDEGQLGDGSTSAIQKPKQVASLKGRKMNRVACGSAHTVAWSTSKVPHKSVGQLPGQVPMEYDHLKGIQMSVLRNRYCLLYLFNEMFCPCITFLDLAPGSLFNSLKGLLMLNGKEAAFRKIIQNTMVRDRQHGPVVELNRMSNSPSRKTVFAQMVSKMSLLTPECLLLPHRVWKVKFVGESVDDCGGGYSESIAEMCEELLKNNLPLLTLTPNGREEAGTSRDCFLFTPDATGTCQHRDSLRFLGILMGIAIRTASPLSLSLAEPMWKLLTGDPLSVLDLNEVDRDYVPGLMYIRDLDAEAFARLEAIPFMTHSSAGHQVALSSKYSHVTLENRQEYIRLAISYRLHEFDEQAALVREGMARVIPVPLLALFTAHELEFMVCGSPDIPITLLKSVATYKGVETDAPLVAWFWEVMEELSQEERGLFLRFVWGRTRLPRTIADFRGKDFVLQVLDKYSPADHFLPESYTCFFLLKMPRYSCKLVLKEKLRYAIHFCKSIDTDDYARVAMEAEAGAAGAAGGGDDNLSTESFSEVGSFAGSDEQLHPFWSPQPLI</sequence>
<dbReference type="PROSITE" id="PS51416">
    <property type="entry name" value="MIB_HERC2"/>
    <property type="match status" value="1"/>
</dbReference>
<dbReference type="InterPro" id="IPR014722">
    <property type="entry name" value="Rib_uL2_dom2"/>
</dbReference>
<dbReference type="SMART" id="SM00119">
    <property type="entry name" value="HECTc"/>
    <property type="match status" value="1"/>
</dbReference>
<feature type="repeat" description="RCC1" evidence="11">
    <location>
        <begin position="3199"/>
        <end position="3250"/>
    </location>
</feature>
<evidence type="ECO:0000256" key="6">
    <source>
        <dbReference type="ARBA" id="ARBA00022553"/>
    </source>
</evidence>
<dbReference type="Pfam" id="PF00632">
    <property type="entry name" value="HECT"/>
    <property type="match status" value="1"/>
</dbReference>
<dbReference type="InterPro" id="IPR001199">
    <property type="entry name" value="Cyt_B5-like_heme/steroid-bd"/>
</dbReference>
<dbReference type="STRING" id="418985.A0A1V9XRG3"/>
<dbReference type="PANTHER" id="PTHR22872">
    <property type="entry name" value="BTK-BINDING PROTEIN-RELATED"/>
    <property type="match status" value="1"/>
</dbReference>
<dbReference type="InterPro" id="IPR008979">
    <property type="entry name" value="Galactose-bd-like_sf"/>
</dbReference>
<dbReference type="GO" id="GO:0061630">
    <property type="term" value="F:ubiquitin protein ligase activity"/>
    <property type="evidence" value="ECO:0007669"/>
    <property type="project" value="UniProtKB-EC"/>
</dbReference>
<dbReference type="Pfam" id="PF06701">
    <property type="entry name" value="MIB_HERC2"/>
    <property type="match status" value="1"/>
</dbReference>
<dbReference type="PROSITE" id="PS51284">
    <property type="entry name" value="DOC"/>
    <property type="match status" value="1"/>
</dbReference>
<feature type="repeat" description="RCC1" evidence="11">
    <location>
        <begin position="3358"/>
        <end position="3409"/>
    </location>
</feature>
<feature type="repeat" description="RCC1" evidence="11">
    <location>
        <begin position="2245"/>
        <end position="2296"/>
    </location>
</feature>
<dbReference type="InterPro" id="IPR010606">
    <property type="entry name" value="Mib_Herc2"/>
</dbReference>
<dbReference type="SMART" id="SM01337">
    <property type="entry name" value="APC10"/>
    <property type="match status" value="1"/>
</dbReference>
<evidence type="ECO:0000256" key="1">
    <source>
        <dbReference type="ARBA" id="ARBA00000885"/>
    </source>
</evidence>
<dbReference type="InterPro" id="IPR051625">
    <property type="entry name" value="Signaling_Regulatory_Domain"/>
</dbReference>
<feature type="domain" description="Cytochrome b5 heme-binding" evidence="14">
    <location>
        <begin position="426"/>
        <end position="504"/>
    </location>
</feature>
<dbReference type="Gene3D" id="3.10.120.10">
    <property type="entry name" value="Cytochrome b5-like heme/steroid binding domain"/>
    <property type="match status" value="1"/>
</dbReference>
<gene>
    <name evidence="17" type="ORF">BIW11_00654</name>
</gene>
<dbReference type="Pfam" id="PF00415">
    <property type="entry name" value="RCC1"/>
    <property type="match status" value="3"/>
</dbReference>
<dbReference type="Gene3D" id="2.30.30.30">
    <property type="match status" value="1"/>
</dbReference>
<feature type="region of interest" description="Disordered" evidence="12">
    <location>
        <begin position="1071"/>
        <end position="1110"/>
    </location>
</feature>
<dbReference type="InterPro" id="IPR035983">
    <property type="entry name" value="Hect_E3_ubiquitin_ligase"/>
</dbReference>
<dbReference type="PROSITE" id="PS50255">
    <property type="entry name" value="CYTOCHROME_B5_2"/>
    <property type="match status" value="1"/>
</dbReference>
<evidence type="ECO:0000256" key="10">
    <source>
        <dbReference type="PROSITE-ProRule" id="PRU00104"/>
    </source>
</evidence>
<dbReference type="Proteomes" id="UP000192247">
    <property type="component" value="Unassembled WGS sequence"/>
</dbReference>
<dbReference type="SUPFAM" id="SSF49785">
    <property type="entry name" value="Galactose-binding domain-like"/>
    <property type="match status" value="1"/>
</dbReference>
<feature type="compositionally biased region" description="Low complexity" evidence="12">
    <location>
        <begin position="1075"/>
        <end position="1096"/>
    </location>
</feature>
<name>A0A1V9XRG3_9ACAR</name>
<feature type="region of interest" description="Disordered" evidence="12">
    <location>
        <begin position="225"/>
        <end position="248"/>
    </location>
</feature>
<dbReference type="Gene3D" id="3.90.1750.10">
    <property type="entry name" value="Hect, E3 ligase catalytic domains"/>
    <property type="match status" value="1"/>
</dbReference>
<dbReference type="PANTHER" id="PTHR22872:SF2">
    <property type="entry name" value="INHIBITOR OF BRUTON TYROSINE KINASE"/>
    <property type="match status" value="1"/>
</dbReference>
<dbReference type="InterPro" id="IPR000408">
    <property type="entry name" value="Reg_chr_condens"/>
</dbReference>
<dbReference type="FunFam" id="3.30.2410.10:FF:000006">
    <property type="entry name" value="probable E3 ubiquitin-protein ligase HERC1 isoform X2"/>
    <property type="match status" value="1"/>
</dbReference>
<evidence type="ECO:0000256" key="7">
    <source>
        <dbReference type="ARBA" id="ARBA00022679"/>
    </source>
</evidence>
<feature type="active site" description="Glycyl thioester intermediate" evidence="10">
    <location>
        <position position="3834"/>
    </location>
</feature>
<dbReference type="Pfam" id="PF11515">
    <property type="entry name" value="Cul7"/>
    <property type="match status" value="1"/>
</dbReference>
<dbReference type="InterPro" id="IPR037252">
    <property type="entry name" value="Mib_Herc2_sf"/>
</dbReference>
<feature type="domain" description="HECT" evidence="13">
    <location>
        <begin position="3539"/>
        <end position="3871"/>
    </location>
</feature>
<comment type="pathway">
    <text evidence="3">Protein modification; protein ubiquitination.</text>
</comment>
<dbReference type="InterPro" id="IPR021097">
    <property type="entry name" value="CPH_domain"/>
</dbReference>
<dbReference type="InterPro" id="IPR009091">
    <property type="entry name" value="RCC1/BLIP-II"/>
</dbReference>
<dbReference type="FunFam" id="2.30.30.40:FF:000074">
    <property type="entry name" value="E3 ubiquitin-protein ligase HERC2 isoform X1"/>
    <property type="match status" value="1"/>
</dbReference>
<feature type="domain" description="DOC" evidence="15">
    <location>
        <begin position="1813"/>
        <end position="1990"/>
    </location>
</feature>
<dbReference type="SUPFAM" id="SSF55856">
    <property type="entry name" value="Cytochrome b5-like heme/steroid binding domain"/>
    <property type="match status" value="1"/>
</dbReference>
<dbReference type="Pfam" id="PF03256">
    <property type="entry name" value="ANAPC10"/>
    <property type="match status" value="1"/>
</dbReference>
<keyword evidence="9 10" id="KW-0833">Ubl conjugation pathway</keyword>
<dbReference type="InterPro" id="IPR058923">
    <property type="entry name" value="RCC1-like_dom"/>
</dbReference>
<dbReference type="GO" id="GO:0016567">
    <property type="term" value="P:protein ubiquitination"/>
    <property type="evidence" value="ECO:0007669"/>
    <property type="project" value="UniProtKB-UniPathway"/>
</dbReference>
<comment type="catalytic activity">
    <reaction evidence="1">
        <text>S-ubiquitinyl-[E2 ubiquitin-conjugating enzyme]-L-cysteine + [acceptor protein]-L-lysine = [E2 ubiquitin-conjugating enzyme]-L-cysteine + N(6)-ubiquitinyl-[acceptor protein]-L-lysine.</text>
        <dbReference type="EC" id="2.3.2.26"/>
    </reaction>
</comment>
<dbReference type="OrthoDB" id="6418985at2759"/>
<evidence type="ECO:0000259" key="13">
    <source>
        <dbReference type="PROSITE" id="PS50237"/>
    </source>
</evidence>
<proteinExistence type="predicted"/>
<dbReference type="Gene3D" id="3.30.2410.10">
    <property type="entry name" value="Hect, E3 ligase catalytic domain"/>
    <property type="match status" value="1"/>
</dbReference>
<comment type="subcellular location">
    <subcellularLocation>
        <location evidence="2">Cytoplasm</location>
    </subcellularLocation>
</comment>
<feature type="region of interest" description="Disordered" evidence="12">
    <location>
        <begin position="1525"/>
        <end position="1557"/>
    </location>
</feature>
<dbReference type="CDD" id="cd00078">
    <property type="entry name" value="HECTc"/>
    <property type="match status" value="1"/>
</dbReference>
<evidence type="ECO:0000313" key="17">
    <source>
        <dbReference type="EMBL" id="OQR76084.1"/>
    </source>
</evidence>
<dbReference type="PRINTS" id="PR00633">
    <property type="entry name" value="RCCNDNSATION"/>
</dbReference>
<feature type="compositionally biased region" description="Low complexity" evidence="12">
    <location>
        <begin position="1530"/>
        <end position="1541"/>
    </location>
</feature>
<dbReference type="SUPFAM" id="SSF50985">
    <property type="entry name" value="RCC1/BLIP-II"/>
    <property type="match status" value="2"/>
</dbReference>